<comment type="similarity">
    <text evidence="4">Belongs to the peptidase S1 family. CLIP subfamily.</text>
</comment>
<keyword evidence="5" id="KW-0720">Serine protease</keyword>
<evidence type="ECO:0000313" key="8">
    <source>
        <dbReference type="EMBL" id="CAF0704354.1"/>
    </source>
</evidence>
<dbReference type="InterPro" id="IPR033116">
    <property type="entry name" value="TRYPSIN_SER"/>
</dbReference>
<protein>
    <recommendedName>
        <fullName evidence="7">Peptidase S1 domain-containing protein</fullName>
    </recommendedName>
</protein>
<dbReference type="PROSITE" id="PS00135">
    <property type="entry name" value="TRYPSIN_SER"/>
    <property type="match status" value="1"/>
</dbReference>
<organism evidence="8 9">
    <name type="scientific">Brachionus calyciflorus</name>
    <dbReference type="NCBI Taxonomy" id="104777"/>
    <lineage>
        <taxon>Eukaryota</taxon>
        <taxon>Metazoa</taxon>
        <taxon>Spiralia</taxon>
        <taxon>Gnathifera</taxon>
        <taxon>Rotifera</taxon>
        <taxon>Eurotatoria</taxon>
        <taxon>Monogononta</taxon>
        <taxon>Pseudotrocha</taxon>
        <taxon>Ploima</taxon>
        <taxon>Brachionidae</taxon>
        <taxon>Brachionus</taxon>
    </lineage>
</organism>
<dbReference type="GO" id="GO:0006508">
    <property type="term" value="P:proteolysis"/>
    <property type="evidence" value="ECO:0007669"/>
    <property type="project" value="UniProtKB-KW"/>
</dbReference>
<keyword evidence="5" id="KW-0378">Hydrolase</keyword>
<evidence type="ECO:0000256" key="5">
    <source>
        <dbReference type="RuleBase" id="RU363034"/>
    </source>
</evidence>
<evidence type="ECO:0000256" key="2">
    <source>
        <dbReference type="ARBA" id="ARBA00022525"/>
    </source>
</evidence>
<dbReference type="PROSITE" id="PS01186">
    <property type="entry name" value="EGF_2"/>
    <property type="match status" value="1"/>
</dbReference>
<accession>A0A813LXT8</accession>
<comment type="caution">
    <text evidence="8">The sequence shown here is derived from an EMBL/GenBank/DDBJ whole genome shotgun (WGS) entry which is preliminary data.</text>
</comment>
<keyword evidence="9" id="KW-1185">Reference proteome</keyword>
<proteinExistence type="inferred from homology"/>
<dbReference type="GO" id="GO:0005576">
    <property type="term" value="C:extracellular region"/>
    <property type="evidence" value="ECO:0007669"/>
    <property type="project" value="UniProtKB-SubCell"/>
</dbReference>
<dbReference type="Gene3D" id="2.40.10.10">
    <property type="entry name" value="Trypsin-like serine proteases"/>
    <property type="match status" value="1"/>
</dbReference>
<dbReference type="SMART" id="SM00020">
    <property type="entry name" value="Tryp_SPc"/>
    <property type="match status" value="1"/>
</dbReference>
<dbReference type="InterPro" id="IPR001314">
    <property type="entry name" value="Peptidase_S1A"/>
</dbReference>
<dbReference type="CDD" id="cd00190">
    <property type="entry name" value="Tryp_SPc"/>
    <property type="match status" value="1"/>
</dbReference>
<keyword evidence="6" id="KW-1133">Transmembrane helix</keyword>
<dbReference type="PRINTS" id="PR00722">
    <property type="entry name" value="CHYMOTRYPSIN"/>
</dbReference>
<dbReference type="FunFam" id="2.40.10.10:FF:000002">
    <property type="entry name" value="Transmembrane protease serine"/>
    <property type="match status" value="1"/>
</dbReference>
<dbReference type="Proteomes" id="UP000663879">
    <property type="component" value="Unassembled WGS sequence"/>
</dbReference>
<dbReference type="PANTHER" id="PTHR24252:SF7">
    <property type="entry name" value="HYALIN"/>
    <property type="match status" value="1"/>
</dbReference>
<feature type="transmembrane region" description="Helical" evidence="6">
    <location>
        <begin position="60"/>
        <end position="86"/>
    </location>
</feature>
<dbReference type="Pfam" id="PF00089">
    <property type="entry name" value="Trypsin"/>
    <property type="match status" value="1"/>
</dbReference>
<dbReference type="InterPro" id="IPR009003">
    <property type="entry name" value="Peptidase_S1_PA"/>
</dbReference>
<dbReference type="SUPFAM" id="SSF50494">
    <property type="entry name" value="Trypsin-like serine proteases"/>
    <property type="match status" value="1"/>
</dbReference>
<evidence type="ECO:0000256" key="3">
    <source>
        <dbReference type="ARBA" id="ARBA00023157"/>
    </source>
</evidence>
<sequence length="418" mass="47580">MSYSNQIFHISRDNHSVLSAKNISLEPYTGLREKINTRKTRLYFLKNQVLENLSEKRKKILVKCLILICFILFVFLVVFFIVLALIPCSITKCHIRASTCTNHFFYAECICDYGYNGNGRDYCDECGLNSKQPNVRVVGGVEALPNSWPSAAMLITTYKTDYKFKKKSIVIEASFLCGGTLINRKTVLTAAHCILKDFEYEYKDEILQIKVVPNKYYPTYESMYKVFLGVHNRTKILADSLTQLNFYSVEKIVMHEDFQDQSVLNDITILKLSKLVKLDDNIQIACLPDKKWSIDFPIPKTPAWILGWGTIKENGPSPSTLRNARVTVYHSTTCNRVLKYDQKNWESLICAGDISGSKDTCQGDSGGSIFVKENVNNKTKFISAGIVSAGEGCGKQFKPGLYTRIIYYLDWITERSSF</sequence>
<feature type="domain" description="Peptidase S1" evidence="7">
    <location>
        <begin position="137"/>
        <end position="417"/>
    </location>
</feature>
<dbReference type="GO" id="GO:0004252">
    <property type="term" value="F:serine-type endopeptidase activity"/>
    <property type="evidence" value="ECO:0007669"/>
    <property type="project" value="InterPro"/>
</dbReference>
<keyword evidence="5" id="KW-0645">Protease</keyword>
<keyword evidence="2" id="KW-0964">Secreted</keyword>
<dbReference type="InterPro" id="IPR000742">
    <property type="entry name" value="EGF"/>
</dbReference>
<keyword evidence="6" id="KW-0812">Transmembrane</keyword>
<dbReference type="InterPro" id="IPR001254">
    <property type="entry name" value="Trypsin_dom"/>
</dbReference>
<dbReference type="PROSITE" id="PS50240">
    <property type="entry name" value="TRYPSIN_DOM"/>
    <property type="match status" value="1"/>
</dbReference>
<dbReference type="EMBL" id="CAJNOC010000006">
    <property type="protein sequence ID" value="CAF0704354.1"/>
    <property type="molecule type" value="Genomic_DNA"/>
</dbReference>
<comment type="subcellular location">
    <subcellularLocation>
        <location evidence="1">Secreted</location>
    </subcellularLocation>
</comment>
<keyword evidence="6" id="KW-0472">Membrane</keyword>
<gene>
    <name evidence="8" type="ORF">OXX778_LOCUS148</name>
</gene>
<name>A0A813LXT8_9BILA</name>
<keyword evidence="3" id="KW-1015">Disulfide bond</keyword>
<dbReference type="PROSITE" id="PS00134">
    <property type="entry name" value="TRYPSIN_HIS"/>
    <property type="match status" value="1"/>
</dbReference>
<dbReference type="OrthoDB" id="425190at2759"/>
<dbReference type="InterPro" id="IPR018114">
    <property type="entry name" value="TRYPSIN_HIS"/>
</dbReference>
<dbReference type="PANTHER" id="PTHR24252">
    <property type="entry name" value="ACROSIN-RELATED"/>
    <property type="match status" value="1"/>
</dbReference>
<dbReference type="AlphaFoldDB" id="A0A813LXT8"/>
<evidence type="ECO:0000313" key="9">
    <source>
        <dbReference type="Proteomes" id="UP000663879"/>
    </source>
</evidence>
<evidence type="ECO:0000259" key="7">
    <source>
        <dbReference type="PROSITE" id="PS50240"/>
    </source>
</evidence>
<evidence type="ECO:0000256" key="1">
    <source>
        <dbReference type="ARBA" id="ARBA00004613"/>
    </source>
</evidence>
<evidence type="ECO:0000256" key="6">
    <source>
        <dbReference type="SAM" id="Phobius"/>
    </source>
</evidence>
<reference evidence="8" key="1">
    <citation type="submission" date="2021-02" db="EMBL/GenBank/DDBJ databases">
        <authorList>
            <person name="Nowell W R."/>
        </authorList>
    </citation>
    <scope>NUCLEOTIDE SEQUENCE</scope>
    <source>
        <strain evidence="8">Ploen Becks lab</strain>
    </source>
</reference>
<evidence type="ECO:0000256" key="4">
    <source>
        <dbReference type="ARBA" id="ARBA00024195"/>
    </source>
</evidence>
<dbReference type="InterPro" id="IPR043504">
    <property type="entry name" value="Peptidase_S1_PA_chymotrypsin"/>
</dbReference>